<dbReference type="Proteomes" id="UP000289738">
    <property type="component" value="Chromosome B05"/>
</dbReference>
<proteinExistence type="predicted"/>
<protein>
    <submittedName>
        <fullName evidence="2">Uncharacterized protein</fullName>
    </submittedName>
</protein>
<dbReference type="EMBL" id="SDMP01000015">
    <property type="protein sequence ID" value="RYR07996.1"/>
    <property type="molecule type" value="Genomic_DNA"/>
</dbReference>
<organism evidence="2 3">
    <name type="scientific">Arachis hypogaea</name>
    <name type="common">Peanut</name>
    <dbReference type="NCBI Taxonomy" id="3818"/>
    <lineage>
        <taxon>Eukaryota</taxon>
        <taxon>Viridiplantae</taxon>
        <taxon>Streptophyta</taxon>
        <taxon>Embryophyta</taxon>
        <taxon>Tracheophyta</taxon>
        <taxon>Spermatophyta</taxon>
        <taxon>Magnoliopsida</taxon>
        <taxon>eudicotyledons</taxon>
        <taxon>Gunneridae</taxon>
        <taxon>Pentapetalae</taxon>
        <taxon>rosids</taxon>
        <taxon>fabids</taxon>
        <taxon>Fabales</taxon>
        <taxon>Fabaceae</taxon>
        <taxon>Papilionoideae</taxon>
        <taxon>50 kb inversion clade</taxon>
        <taxon>dalbergioids sensu lato</taxon>
        <taxon>Dalbergieae</taxon>
        <taxon>Pterocarpus clade</taxon>
        <taxon>Arachis</taxon>
    </lineage>
</organism>
<comment type="caution">
    <text evidence="2">The sequence shown here is derived from an EMBL/GenBank/DDBJ whole genome shotgun (WGS) entry which is preliminary data.</text>
</comment>
<dbReference type="AlphaFoldDB" id="A0A444Z1F0"/>
<evidence type="ECO:0000313" key="2">
    <source>
        <dbReference type="EMBL" id="RYR07996.1"/>
    </source>
</evidence>
<reference evidence="2 3" key="1">
    <citation type="submission" date="2019-01" db="EMBL/GenBank/DDBJ databases">
        <title>Sequencing of cultivated peanut Arachis hypogaea provides insights into genome evolution and oil improvement.</title>
        <authorList>
            <person name="Chen X."/>
        </authorList>
    </citation>
    <scope>NUCLEOTIDE SEQUENCE [LARGE SCALE GENOMIC DNA]</scope>
    <source>
        <strain evidence="3">cv. Fuhuasheng</strain>
        <tissue evidence="2">Leaves</tissue>
    </source>
</reference>
<sequence length="59" mass="6502">MTLLPFSSDSYESPTDIGRPEIPNGDREIVRLISLRTGLISGCPGQVRHTLVRCISECD</sequence>
<evidence type="ECO:0000256" key="1">
    <source>
        <dbReference type="SAM" id="MobiDB-lite"/>
    </source>
</evidence>
<feature type="compositionally biased region" description="Polar residues" evidence="1">
    <location>
        <begin position="1"/>
        <end position="13"/>
    </location>
</feature>
<keyword evidence="3" id="KW-1185">Reference proteome</keyword>
<accession>A0A444Z1F0</accession>
<feature type="region of interest" description="Disordered" evidence="1">
    <location>
        <begin position="1"/>
        <end position="23"/>
    </location>
</feature>
<name>A0A444Z1F0_ARAHY</name>
<gene>
    <name evidence="2" type="ORF">Ahy_B05g075510</name>
</gene>
<evidence type="ECO:0000313" key="3">
    <source>
        <dbReference type="Proteomes" id="UP000289738"/>
    </source>
</evidence>